<accession>A0ABQ6DXE2</accession>
<feature type="domain" description="Porin" evidence="5">
    <location>
        <begin position="8"/>
        <end position="313"/>
    </location>
</feature>
<dbReference type="InterPro" id="IPR050298">
    <property type="entry name" value="Gram-neg_bact_OMP"/>
</dbReference>
<dbReference type="Pfam" id="PF13609">
    <property type="entry name" value="Porin_4"/>
    <property type="match status" value="1"/>
</dbReference>
<keyword evidence="2 4" id="KW-0732">Signal</keyword>
<keyword evidence="7" id="KW-1185">Reference proteome</keyword>
<evidence type="ECO:0000313" key="6">
    <source>
        <dbReference type="EMBL" id="GLS89640.1"/>
    </source>
</evidence>
<dbReference type="EMBL" id="BSPQ01000001">
    <property type="protein sequence ID" value="GLS89640.1"/>
    <property type="molecule type" value="Genomic_DNA"/>
</dbReference>
<evidence type="ECO:0000256" key="1">
    <source>
        <dbReference type="ARBA" id="ARBA00004571"/>
    </source>
</evidence>
<evidence type="ECO:0000256" key="2">
    <source>
        <dbReference type="ARBA" id="ARBA00022729"/>
    </source>
</evidence>
<dbReference type="PRINTS" id="PR00182">
    <property type="entry name" value="ECOLNEIPORIN"/>
</dbReference>
<evidence type="ECO:0000313" key="7">
    <source>
        <dbReference type="Proteomes" id="UP001157353"/>
    </source>
</evidence>
<name>A0ABQ6DXE2_9GAMM</name>
<evidence type="ECO:0000256" key="4">
    <source>
        <dbReference type="SAM" id="SignalP"/>
    </source>
</evidence>
<dbReference type="Proteomes" id="UP001157353">
    <property type="component" value="Unassembled WGS sequence"/>
</dbReference>
<sequence length="361" mass="38609">MFKKTLVAAALTTLAFSASAYEIGVNEEIPVTVYGVAAISAVDYNISDNRNAQTGYELENESRVGFRAGKNMTDDLHVFLQIESGYVGNFGNGGAGASGSLGVRDTFIGLGGDWGKVRFGRVLTPMYELIDWPFSNPGLGAVFDWGGTVKGYNDRHSDQVRYDSPTWSGFNFAASVGRGDSSKEGSNFVGANIKYTVSTVTLMAAFESNKNFKGGETIENSDDTTTYKEGGDVNTYFVGFEAGLPGGFSIAGAFKQADAKDRFINGDWEFQDGDASQGSYSLIAQYWNGPFGLRAGYAATLDSEINGETQDDADNIVSLQVMGNINGFVPYARVAGRTLTSVNGTNADTDVVLRVGLEYGF</sequence>
<evidence type="ECO:0000259" key="5">
    <source>
        <dbReference type="Pfam" id="PF13609"/>
    </source>
</evidence>
<evidence type="ECO:0000256" key="3">
    <source>
        <dbReference type="ARBA" id="ARBA00023136"/>
    </source>
</evidence>
<dbReference type="RefSeq" id="WP_284202752.1">
    <property type="nucleotide sequence ID" value="NZ_BSPQ01000001.1"/>
</dbReference>
<gene>
    <name evidence="6" type="primary">chiP</name>
    <name evidence="6" type="ORF">GCM10007916_07070</name>
</gene>
<dbReference type="InterPro" id="IPR033900">
    <property type="entry name" value="Gram_neg_porin_domain"/>
</dbReference>
<proteinExistence type="predicted"/>
<feature type="signal peptide" evidence="4">
    <location>
        <begin position="1"/>
        <end position="20"/>
    </location>
</feature>
<organism evidence="6 7">
    <name type="scientific">Psychromonas marina</name>
    <dbReference type="NCBI Taxonomy" id="88364"/>
    <lineage>
        <taxon>Bacteria</taxon>
        <taxon>Pseudomonadati</taxon>
        <taxon>Pseudomonadota</taxon>
        <taxon>Gammaproteobacteria</taxon>
        <taxon>Alteromonadales</taxon>
        <taxon>Psychromonadaceae</taxon>
        <taxon>Psychromonas</taxon>
    </lineage>
</organism>
<comment type="subcellular location">
    <subcellularLocation>
        <location evidence="1">Cell outer membrane</location>
        <topology evidence="1">Multi-pass membrane protein</topology>
    </subcellularLocation>
</comment>
<dbReference type="SUPFAM" id="SSF56935">
    <property type="entry name" value="Porins"/>
    <property type="match status" value="1"/>
</dbReference>
<dbReference type="InterPro" id="IPR023614">
    <property type="entry name" value="Porin_dom_sf"/>
</dbReference>
<keyword evidence="3" id="KW-0472">Membrane</keyword>
<protein>
    <submittedName>
        <fullName evidence="6">Porin</fullName>
    </submittedName>
</protein>
<comment type="caution">
    <text evidence="6">The sequence shown here is derived from an EMBL/GenBank/DDBJ whole genome shotgun (WGS) entry which is preliminary data.</text>
</comment>
<feature type="chain" id="PRO_5047204778" evidence="4">
    <location>
        <begin position="21"/>
        <end position="361"/>
    </location>
</feature>
<dbReference type="InterPro" id="IPR001702">
    <property type="entry name" value="Porin_Gram-ve"/>
</dbReference>
<dbReference type="PANTHER" id="PTHR34501:SF2">
    <property type="entry name" value="OUTER MEMBRANE PORIN F-RELATED"/>
    <property type="match status" value="1"/>
</dbReference>
<dbReference type="Gene3D" id="2.40.160.10">
    <property type="entry name" value="Porin"/>
    <property type="match status" value="1"/>
</dbReference>
<dbReference type="CDD" id="cd00342">
    <property type="entry name" value="gram_neg_porins"/>
    <property type="match status" value="1"/>
</dbReference>
<reference evidence="7" key="1">
    <citation type="journal article" date="2019" name="Int. J. Syst. Evol. Microbiol.">
        <title>The Global Catalogue of Microorganisms (GCM) 10K type strain sequencing project: providing services to taxonomists for standard genome sequencing and annotation.</title>
        <authorList>
            <consortium name="The Broad Institute Genomics Platform"/>
            <consortium name="The Broad Institute Genome Sequencing Center for Infectious Disease"/>
            <person name="Wu L."/>
            <person name="Ma J."/>
        </authorList>
    </citation>
    <scope>NUCLEOTIDE SEQUENCE [LARGE SCALE GENOMIC DNA]</scope>
    <source>
        <strain evidence="7">NBRC 103166</strain>
    </source>
</reference>
<dbReference type="PANTHER" id="PTHR34501">
    <property type="entry name" value="PROTEIN YDDL-RELATED"/>
    <property type="match status" value="1"/>
</dbReference>